<organism evidence="3 4">
    <name type="scientific">Roseibacillus ishigakijimensis</name>
    <dbReference type="NCBI Taxonomy" id="454146"/>
    <lineage>
        <taxon>Bacteria</taxon>
        <taxon>Pseudomonadati</taxon>
        <taxon>Verrucomicrobiota</taxon>
        <taxon>Verrucomicrobiia</taxon>
        <taxon>Verrucomicrobiales</taxon>
        <taxon>Verrucomicrobiaceae</taxon>
        <taxon>Roseibacillus</taxon>
    </lineage>
</organism>
<proteinExistence type="predicted"/>
<reference evidence="3" key="1">
    <citation type="submission" date="2021-01" db="EMBL/GenBank/DDBJ databases">
        <title>Modified the classification status of verrucomicrobia.</title>
        <authorList>
            <person name="Feng X."/>
        </authorList>
    </citation>
    <scope>NUCLEOTIDE SEQUENCE</scope>
    <source>
        <strain evidence="3">KCTC 12986</strain>
    </source>
</reference>
<evidence type="ECO:0000256" key="1">
    <source>
        <dbReference type="SAM" id="Phobius"/>
    </source>
</evidence>
<feature type="domain" description="DUF4190" evidence="2">
    <location>
        <begin position="21"/>
        <end position="70"/>
    </location>
</feature>
<dbReference type="Proteomes" id="UP000604083">
    <property type="component" value="Unassembled WGS sequence"/>
</dbReference>
<dbReference type="InterPro" id="IPR025241">
    <property type="entry name" value="DUF4190"/>
</dbReference>
<dbReference type="AlphaFoldDB" id="A0A934RTG4"/>
<gene>
    <name evidence="3" type="ORF">JIN78_09020</name>
</gene>
<dbReference type="InterPro" id="IPR045584">
    <property type="entry name" value="Pilin-like"/>
</dbReference>
<keyword evidence="1" id="KW-1133">Transmembrane helix</keyword>
<evidence type="ECO:0000313" key="4">
    <source>
        <dbReference type="Proteomes" id="UP000604083"/>
    </source>
</evidence>
<evidence type="ECO:0000313" key="3">
    <source>
        <dbReference type="EMBL" id="MBK1834201.1"/>
    </source>
</evidence>
<feature type="transmembrane region" description="Helical" evidence="1">
    <location>
        <begin position="54"/>
        <end position="80"/>
    </location>
</feature>
<dbReference type="Pfam" id="PF13828">
    <property type="entry name" value="DUF4190"/>
    <property type="match status" value="1"/>
</dbReference>
<sequence length="193" mass="20363">MQNDSTPPPTPSAAPPTNGLAIAAACTGIFGIPAIVMGHIALSQIKKTGEKGKGLAIGGLVAGYFFTLLLPLLIIAGLAVPTAMKAMEKARQVTVIQQVKSLQGQLYLHQVEHKSYPASLAELVTNGILSQTELDELVTAEWGESTVTVRYSPPPAGWQEEGDSPLILWTEPPVKGKIIQATLDGTTRVEAVE</sequence>
<dbReference type="EMBL" id="JAENIO010000019">
    <property type="protein sequence ID" value="MBK1834201.1"/>
    <property type="molecule type" value="Genomic_DNA"/>
</dbReference>
<accession>A0A934RTG4</accession>
<keyword evidence="1" id="KW-0472">Membrane</keyword>
<dbReference type="Gene3D" id="3.30.700.10">
    <property type="entry name" value="Glycoprotein, Type 4 Pilin"/>
    <property type="match status" value="1"/>
</dbReference>
<name>A0A934RTG4_9BACT</name>
<keyword evidence="1" id="KW-0812">Transmembrane</keyword>
<feature type="transmembrane region" description="Helical" evidence="1">
    <location>
        <begin position="20"/>
        <end position="42"/>
    </location>
</feature>
<dbReference type="RefSeq" id="WP_200391636.1">
    <property type="nucleotide sequence ID" value="NZ_JAENIO010000019.1"/>
</dbReference>
<dbReference type="SUPFAM" id="SSF54523">
    <property type="entry name" value="Pili subunits"/>
    <property type="match status" value="1"/>
</dbReference>
<comment type="caution">
    <text evidence="3">The sequence shown here is derived from an EMBL/GenBank/DDBJ whole genome shotgun (WGS) entry which is preliminary data.</text>
</comment>
<keyword evidence="4" id="KW-1185">Reference proteome</keyword>
<protein>
    <submittedName>
        <fullName evidence="3">DUF4190 domain-containing protein</fullName>
    </submittedName>
</protein>
<evidence type="ECO:0000259" key="2">
    <source>
        <dbReference type="Pfam" id="PF13828"/>
    </source>
</evidence>